<evidence type="ECO:0000256" key="1">
    <source>
        <dbReference type="SAM" id="MobiDB-lite"/>
    </source>
</evidence>
<gene>
    <name evidence="3" type="ORF">TR51_20890</name>
</gene>
<feature type="transmembrane region" description="Helical" evidence="2">
    <location>
        <begin position="524"/>
        <end position="548"/>
    </location>
</feature>
<dbReference type="STRING" id="2064.TR51_20890"/>
<comment type="caution">
    <text evidence="3">The sequence shown here is derived from an EMBL/GenBank/DDBJ whole genome shotgun (WGS) entry which is preliminary data.</text>
</comment>
<proteinExistence type="predicted"/>
<reference evidence="3 4" key="1">
    <citation type="submission" date="2015-02" db="EMBL/GenBank/DDBJ databases">
        <title>Draft genome sequence of Kitasatospora griseola MF730-N6, a bafilomycin, terpentecin and satosporin producer.</title>
        <authorList>
            <person name="Arens J.C."/>
            <person name="Haltli B."/>
            <person name="Kerr R.G."/>
        </authorList>
    </citation>
    <scope>NUCLEOTIDE SEQUENCE [LARGE SCALE GENOMIC DNA]</scope>
    <source>
        <strain evidence="3 4">MF730-N6</strain>
    </source>
</reference>
<evidence type="ECO:0000313" key="3">
    <source>
        <dbReference type="EMBL" id="KIQ61746.1"/>
    </source>
</evidence>
<keyword evidence="4" id="KW-1185">Reference proteome</keyword>
<dbReference type="AlphaFoldDB" id="A0A0D0NRM9"/>
<protein>
    <submittedName>
        <fullName evidence="3">Oxidoreductase</fullName>
    </submittedName>
</protein>
<organism evidence="3 4">
    <name type="scientific">Kitasatospora griseola</name>
    <name type="common">Streptomyces griseolosporeus</name>
    <dbReference type="NCBI Taxonomy" id="2064"/>
    <lineage>
        <taxon>Bacteria</taxon>
        <taxon>Bacillati</taxon>
        <taxon>Actinomycetota</taxon>
        <taxon>Actinomycetes</taxon>
        <taxon>Kitasatosporales</taxon>
        <taxon>Streptomycetaceae</taxon>
        <taxon>Kitasatospora</taxon>
    </lineage>
</organism>
<evidence type="ECO:0000313" key="4">
    <source>
        <dbReference type="Proteomes" id="UP000032066"/>
    </source>
</evidence>
<feature type="region of interest" description="Disordered" evidence="1">
    <location>
        <begin position="44"/>
        <end position="66"/>
    </location>
</feature>
<sequence length="551" mass="59726">MEQAPDDWTDTERGLWEAFRRGEVYDLRAGRVDGPADLVLPAPAGAAVRPDRESHGPDDPFSAEEWGPGRTVRAEVVARLLLHGPEPVPGRVASLKLTGARITGDLTLAGGRIDCYVEFQLCRFDRKLLISEAAAGTLRLVSCALPRLEASRLATEGDVHLARCGIPGGIRLTDARIGTDLLLNQAAIGPDAHGRAVSADGIAINQDCEAERLELLGELSLRSARIGGRLSLRGAALRSAPNNPNAFNAPRITIGHTLYLSGSDDSTWSGSRTVYGSGYGESGEQVEYRATRHTPFRAWGRVRLSDGRFDNACLITAAEFHLGPGQELSLNRIQTPELRFTCETPPTGTVSLNRARIGNLVDSPGAWPTDRHISLTGFSYESLRPAEPFPLDRRIAWVESGAEFRPEAYEQLAAALRRDGADEDARTVLLAKQRRRRATLPLPGRLWGHLQDAAVGYGYRPGRAATWLVLAWALGTVYFQEHPPAPIKPDEKVVWNSALYAAGKVLPLIDLGQAGWNPDLPGQWVATALVLTGWVLATTAVAGVTRLLQRG</sequence>
<accession>A0A0D0NRM9</accession>
<keyword evidence="2" id="KW-1133">Transmembrane helix</keyword>
<dbReference type="PATRIC" id="fig|2064.6.peg.4492"/>
<evidence type="ECO:0000256" key="2">
    <source>
        <dbReference type="SAM" id="Phobius"/>
    </source>
</evidence>
<name>A0A0D0NRM9_KITGR</name>
<dbReference type="RefSeq" id="WP_043913446.1">
    <property type="nucleotide sequence ID" value="NZ_JXZB01000004.1"/>
</dbReference>
<keyword evidence="2" id="KW-0472">Membrane</keyword>
<dbReference type="EMBL" id="JXZB01000004">
    <property type="protein sequence ID" value="KIQ61746.1"/>
    <property type="molecule type" value="Genomic_DNA"/>
</dbReference>
<dbReference type="Proteomes" id="UP000032066">
    <property type="component" value="Unassembled WGS sequence"/>
</dbReference>
<keyword evidence="2" id="KW-0812">Transmembrane</keyword>
<feature type="compositionally biased region" description="Basic and acidic residues" evidence="1">
    <location>
        <begin position="49"/>
        <end position="58"/>
    </location>
</feature>